<dbReference type="Proteomes" id="UP000234275">
    <property type="component" value="Unassembled WGS sequence"/>
</dbReference>
<name>A0A2I2GRT1_9EURO</name>
<dbReference type="InterPro" id="IPR053204">
    <property type="entry name" value="Oxopyrrolidines_Biosynth-assoc"/>
</dbReference>
<comment type="caution">
    <text evidence="2">The sequence shown here is derived from an EMBL/GenBank/DDBJ whole genome shotgun (WGS) entry which is preliminary data.</text>
</comment>
<dbReference type="AlphaFoldDB" id="A0A2I2GRT1"/>
<proteinExistence type="predicted"/>
<evidence type="ECO:0000313" key="3">
    <source>
        <dbReference type="Proteomes" id="UP000234275"/>
    </source>
</evidence>
<feature type="region of interest" description="Disordered" evidence="1">
    <location>
        <begin position="284"/>
        <end position="307"/>
    </location>
</feature>
<gene>
    <name evidence="2" type="ORF">P170DRAFT_506141</name>
</gene>
<dbReference type="STRING" id="1392250.A0A2I2GRT1"/>
<keyword evidence="3" id="KW-1185">Reference proteome</keyword>
<organism evidence="2 3">
    <name type="scientific">Aspergillus steynii IBT 23096</name>
    <dbReference type="NCBI Taxonomy" id="1392250"/>
    <lineage>
        <taxon>Eukaryota</taxon>
        <taxon>Fungi</taxon>
        <taxon>Dikarya</taxon>
        <taxon>Ascomycota</taxon>
        <taxon>Pezizomycotina</taxon>
        <taxon>Eurotiomycetes</taxon>
        <taxon>Eurotiomycetidae</taxon>
        <taxon>Eurotiales</taxon>
        <taxon>Aspergillaceae</taxon>
        <taxon>Aspergillus</taxon>
        <taxon>Aspergillus subgen. Circumdati</taxon>
    </lineage>
</organism>
<dbReference type="VEuPathDB" id="FungiDB:P170DRAFT_506141"/>
<protein>
    <submittedName>
        <fullName evidence="2">Uncharacterized protein</fullName>
    </submittedName>
</protein>
<reference evidence="2 3" key="1">
    <citation type="submission" date="2016-12" db="EMBL/GenBank/DDBJ databases">
        <title>The genomes of Aspergillus section Nigri reveals drivers in fungal speciation.</title>
        <authorList>
            <consortium name="DOE Joint Genome Institute"/>
            <person name="Vesth T.C."/>
            <person name="Nybo J."/>
            <person name="Theobald S."/>
            <person name="Brandl J."/>
            <person name="Frisvad J.C."/>
            <person name="Nielsen K.F."/>
            <person name="Lyhne E.K."/>
            <person name="Kogle M.E."/>
            <person name="Kuo A."/>
            <person name="Riley R."/>
            <person name="Clum A."/>
            <person name="Nolan M."/>
            <person name="Lipzen A."/>
            <person name="Salamov A."/>
            <person name="Henrissat B."/>
            <person name="Wiebenga A."/>
            <person name="De Vries R.P."/>
            <person name="Grigoriev I.V."/>
            <person name="Mortensen U.H."/>
            <person name="Andersen M.R."/>
            <person name="Baker S.E."/>
        </authorList>
    </citation>
    <scope>NUCLEOTIDE SEQUENCE [LARGE SCALE GENOMIC DNA]</scope>
    <source>
        <strain evidence="2 3">IBT 23096</strain>
    </source>
</reference>
<evidence type="ECO:0000313" key="2">
    <source>
        <dbReference type="EMBL" id="PLB55573.1"/>
    </source>
</evidence>
<evidence type="ECO:0000256" key="1">
    <source>
        <dbReference type="SAM" id="MobiDB-lite"/>
    </source>
</evidence>
<feature type="compositionally biased region" description="Basic and acidic residues" evidence="1">
    <location>
        <begin position="1"/>
        <end position="21"/>
    </location>
</feature>
<dbReference type="EMBL" id="MSFO01000001">
    <property type="protein sequence ID" value="PLB55573.1"/>
    <property type="molecule type" value="Genomic_DNA"/>
</dbReference>
<feature type="compositionally biased region" description="Polar residues" evidence="1">
    <location>
        <begin position="286"/>
        <end position="296"/>
    </location>
</feature>
<dbReference type="RefSeq" id="XP_024710875.1">
    <property type="nucleotide sequence ID" value="XM_024854366.1"/>
</dbReference>
<dbReference type="PANTHER" id="PTHR38797">
    <property type="entry name" value="NUCLEAR PORE COMPLEX PROTEIN NUP85-RELATED"/>
    <property type="match status" value="1"/>
</dbReference>
<dbReference type="OrthoDB" id="3350591at2759"/>
<sequence length="307" mass="35173">MSTSSDSEHDSCDELDQRDPDELWQEAMEIDEKYRTRSIAFKELEASLHKLWRGVKKIDASPKEREEAILPNGQRLWTDLPYFVDDIHNFWENVMFDKSVPETKHLNRWLATMSCAGIYTVELLQCSLRLFSGALEEKKVLELMEDSFIKPDGHEYPDVLSVEQMLPLCAIWMKYTGSKLAILSANPPGLDENACISHPPGPFAREAGITDSGLSIGRWQFWRKEFQKFSQKKKWETFSSPAKDCVLWWDRASRRAGILLDEAEESMGSDGTDTEQLRRNMEDMSIGTNFRESAGSSPDIDMGVTEE</sequence>
<dbReference type="GeneID" id="36562072"/>
<dbReference type="InterPro" id="IPR022085">
    <property type="entry name" value="OpdG"/>
</dbReference>
<feature type="region of interest" description="Disordered" evidence="1">
    <location>
        <begin position="1"/>
        <end position="22"/>
    </location>
</feature>
<dbReference type="Pfam" id="PF12311">
    <property type="entry name" value="DUF3632"/>
    <property type="match status" value="1"/>
</dbReference>
<accession>A0A2I2GRT1</accession>
<dbReference type="PANTHER" id="PTHR38797:SF4">
    <property type="entry name" value="NUCLEAR PORE COMPLEX PROTEIN NUP85"/>
    <property type="match status" value="1"/>
</dbReference>